<keyword evidence="3" id="KW-1185">Reference proteome</keyword>
<dbReference type="EMBL" id="CAJZAF010000032">
    <property type="protein sequence ID" value="CAG9182625.1"/>
    <property type="molecule type" value="Genomic_DNA"/>
</dbReference>
<evidence type="ECO:0000256" key="1">
    <source>
        <dbReference type="SAM" id="Phobius"/>
    </source>
</evidence>
<keyword evidence="1" id="KW-0472">Membrane</keyword>
<keyword evidence="1" id="KW-0812">Transmembrane</keyword>
<protein>
    <submittedName>
        <fullName evidence="2">Uncharacterized protein</fullName>
    </submittedName>
</protein>
<keyword evidence="1" id="KW-1133">Transmembrane helix</keyword>
<organism evidence="2 3">
    <name type="scientific">Cupriavidus pinatubonensis</name>
    <dbReference type="NCBI Taxonomy" id="248026"/>
    <lineage>
        <taxon>Bacteria</taxon>
        <taxon>Pseudomonadati</taxon>
        <taxon>Pseudomonadota</taxon>
        <taxon>Betaproteobacteria</taxon>
        <taxon>Burkholderiales</taxon>
        <taxon>Burkholderiaceae</taxon>
        <taxon>Cupriavidus</taxon>
    </lineage>
</organism>
<dbReference type="RefSeq" id="WP_258234682.1">
    <property type="nucleotide sequence ID" value="NZ_CAJZAF010000032.1"/>
</dbReference>
<name>A0ABN7ZCA1_9BURK</name>
<sequence>MKPVVHHFHSDPPHHGARYYAVLATALLVPGVLYVCMALLSQ</sequence>
<evidence type="ECO:0000313" key="3">
    <source>
        <dbReference type="Proteomes" id="UP000701702"/>
    </source>
</evidence>
<dbReference type="Proteomes" id="UP000701702">
    <property type="component" value="Unassembled WGS sequence"/>
</dbReference>
<gene>
    <name evidence="2" type="ORF">LMG23994_04957</name>
</gene>
<proteinExistence type="predicted"/>
<feature type="transmembrane region" description="Helical" evidence="1">
    <location>
        <begin position="20"/>
        <end position="40"/>
    </location>
</feature>
<accession>A0ABN7ZCA1</accession>
<evidence type="ECO:0000313" key="2">
    <source>
        <dbReference type="EMBL" id="CAG9182625.1"/>
    </source>
</evidence>
<reference evidence="2 3" key="1">
    <citation type="submission" date="2021-08" db="EMBL/GenBank/DDBJ databases">
        <authorList>
            <person name="Peeters C."/>
        </authorList>
    </citation>
    <scope>NUCLEOTIDE SEQUENCE [LARGE SCALE GENOMIC DNA]</scope>
    <source>
        <strain evidence="2 3">LMG 23994</strain>
    </source>
</reference>
<comment type="caution">
    <text evidence="2">The sequence shown here is derived from an EMBL/GenBank/DDBJ whole genome shotgun (WGS) entry which is preliminary data.</text>
</comment>